<organism evidence="2 3">
    <name type="scientific">Trametes pubescens</name>
    <name type="common">White-rot fungus</name>
    <dbReference type="NCBI Taxonomy" id="154538"/>
    <lineage>
        <taxon>Eukaryota</taxon>
        <taxon>Fungi</taxon>
        <taxon>Dikarya</taxon>
        <taxon>Basidiomycota</taxon>
        <taxon>Agaricomycotina</taxon>
        <taxon>Agaricomycetes</taxon>
        <taxon>Polyporales</taxon>
        <taxon>Polyporaceae</taxon>
        <taxon>Trametes</taxon>
    </lineage>
</organism>
<evidence type="ECO:0000313" key="2">
    <source>
        <dbReference type="EMBL" id="OJT04292.1"/>
    </source>
</evidence>
<name>A0A1M2V9S4_TRAPU</name>
<sequence>MTQLNENPQEKTKASPSASASVSTSDARPPSGVPRATEPSAEPKGLAIALTSDGDGDNGDALVRQRHDLTFTQIKKTIASSNVTDDGLVFHIVVRQVSRKNGPSTQDATGHKTPPPPSASVSVSAPGAKHKSGDEQDCVETRILRSLSPKPW</sequence>
<dbReference type="EMBL" id="MNAD01001550">
    <property type="protein sequence ID" value="OJT04292.1"/>
    <property type="molecule type" value="Genomic_DNA"/>
</dbReference>
<dbReference type="AlphaFoldDB" id="A0A1M2V9S4"/>
<evidence type="ECO:0000256" key="1">
    <source>
        <dbReference type="SAM" id="MobiDB-lite"/>
    </source>
</evidence>
<feature type="region of interest" description="Disordered" evidence="1">
    <location>
        <begin position="99"/>
        <end position="152"/>
    </location>
</feature>
<feature type="compositionally biased region" description="Low complexity" evidence="1">
    <location>
        <begin position="14"/>
        <end position="27"/>
    </location>
</feature>
<feature type="region of interest" description="Disordered" evidence="1">
    <location>
        <begin position="1"/>
        <end position="61"/>
    </location>
</feature>
<keyword evidence="3" id="KW-1185">Reference proteome</keyword>
<evidence type="ECO:0000313" key="3">
    <source>
        <dbReference type="Proteomes" id="UP000184267"/>
    </source>
</evidence>
<reference evidence="2 3" key="1">
    <citation type="submission" date="2016-10" db="EMBL/GenBank/DDBJ databases">
        <title>Genome sequence of the basidiomycete white-rot fungus Trametes pubescens.</title>
        <authorList>
            <person name="Makela M.R."/>
            <person name="Granchi Z."/>
            <person name="Peng M."/>
            <person name="De Vries R.P."/>
            <person name="Grigoriev I."/>
            <person name="Riley R."/>
            <person name="Hilden K."/>
        </authorList>
    </citation>
    <scope>NUCLEOTIDE SEQUENCE [LARGE SCALE GENOMIC DNA]</scope>
    <source>
        <strain evidence="2 3">FBCC735</strain>
    </source>
</reference>
<comment type="caution">
    <text evidence="2">The sequence shown here is derived from an EMBL/GenBank/DDBJ whole genome shotgun (WGS) entry which is preliminary data.</text>
</comment>
<feature type="compositionally biased region" description="Basic and acidic residues" evidence="1">
    <location>
        <begin position="131"/>
        <end position="143"/>
    </location>
</feature>
<feature type="compositionally biased region" description="Polar residues" evidence="1">
    <location>
        <begin position="99"/>
        <end position="108"/>
    </location>
</feature>
<accession>A0A1M2V9S4</accession>
<gene>
    <name evidence="2" type="ORF">TRAPUB_5026</name>
</gene>
<proteinExistence type="predicted"/>
<dbReference type="Proteomes" id="UP000184267">
    <property type="component" value="Unassembled WGS sequence"/>
</dbReference>
<protein>
    <submittedName>
        <fullName evidence="2">Uncharacterized protein</fullName>
    </submittedName>
</protein>